<gene>
    <name evidence="2" type="ORF">LY28_03315</name>
</gene>
<dbReference type="RefSeq" id="WP_110463279.1">
    <property type="nucleotide sequence ID" value="NZ_QKMR01000025.1"/>
</dbReference>
<dbReference type="OrthoDB" id="166721at2"/>
<evidence type="ECO:0000313" key="2">
    <source>
        <dbReference type="EMBL" id="PYG85627.1"/>
    </source>
</evidence>
<protein>
    <submittedName>
        <fullName evidence="2">Zinc ribbon family protein</fullName>
    </submittedName>
</protein>
<proteinExistence type="predicted"/>
<evidence type="ECO:0000313" key="3">
    <source>
        <dbReference type="Proteomes" id="UP000248132"/>
    </source>
</evidence>
<feature type="domain" description="Zinc-ribbon 15" evidence="1">
    <location>
        <begin position="22"/>
        <end position="70"/>
    </location>
</feature>
<dbReference type="PANTHER" id="PTHR28139:SF1">
    <property type="entry name" value="UPF0768 PROTEIN YBL029C-A"/>
    <property type="match status" value="1"/>
</dbReference>
<dbReference type="Proteomes" id="UP000248132">
    <property type="component" value="Unassembled WGS sequence"/>
</dbReference>
<dbReference type="PANTHER" id="PTHR28139">
    <property type="entry name" value="UPF0768 PROTEIN YBL029C-A"/>
    <property type="match status" value="1"/>
</dbReference>
<dbReference type="EMBL" id="QKMR01000025">
    <property type="protein sequence ID" value="PYG85627.1"/>
    <property type="molecule type" value="Genomic_DNA"/>
</dbReference>
<keyword evidence="3" id="KW-1185">Reference proteome</keyword>
<organism evidence="2 3">
    <name type="scientific">Ruminiclostridium sufflavum DSM 19573</name>
    <dbReference type="NCBI Taxonomy" id="1121337"/>
    <lineage>
        <taxon>Bacteria</taxon>
        <taxon>Bacillati</taxon>
        <taxon>Bacillota</taxon>
        <taxon>Clostridia</taxon>
        <taxon>Eubacteriales</taxon>
        <taxon>Oscillospiraceae</taxon>
        <taxon>Ruminiclostridium</taxon>
    </lineage>
</organism>
<dbReference type="Pfam" id="PF17032">
    <property type="entry name" value="Zn_ribbon_15"/>
    <property type="match status" value="1"/>
</dbReference>
<comment type="caution">
    <text evidence="2">The sequence shown here is derived from an EMBL/GenBank/DDBJ whole genome shotgun (WGS) entry which is preliminary data.</text>
</comment>
<accession>A0A318XJP3</accession>
<reference evidence="2 3" key="1">
    <citation type="submission" date="2018-06" db="EMBL/GenBank/DDBJ databases">
        <title>Genomic Encyclopedia of Type Strains, Phase I: the one thousand microbial genomes (KMG-I) project.</title>
        <authorList>
            <person name="Kyrpides N."/>
        </authorList>
    </citation>
    <scope>NUCLEOTIDE SEQUENCE [LARGE SCALE GENOMIC DNA]</scope>
    <source>
        <strain evidence="2 3">DSM 19573</strain>
    </source>
</reference>
<evidence type="ECO:0000259" key="1">
    <source>
        <dbReference type="Pfam" id="PF17032"/>
    </source>
</evidence>
<name>A0A318XJP3_9FIRM</name>
<sequence>MFFIFGWGHQTVKNHGPVKVFHCEHCNNDKVWILHSRKTWFTLFFIPVIPYSSEHLLFCPICHHGVRLDNEKFNELRLIAECNTELIGKKITEEQHAQRIEKIASDINSNNVNSNIYPKTETQLNYIRQMNEINNQKNSGSE</sequence>
<dbReference type="InterPro" id="IPR031493">
    <property type="entry name" value="Zinc_ribbon_15"/>
</dbReference>
<dbReference type="AlphaFoldDB" id="A0A318XJP3"/>